<organism evidence="14 15">
    <name type="scientific">Trichloromonas acetexigens</name>
    <dbReference type="NCBI Taxonomy" id="38815"/>
    <lineage>
        <taxon>Bacteria</taxon>
        <taxon>Pseudomonadati</taxon>
        <taxon>Thermodesulfobacteriota</taxon>
        <taxon>Desulfuromonadia</taxon>
        <taxon>Desulfuromonadales</taxon>
        <taxon>Trichloromonadaceae</taxon>
        <taxon>Trichloromonas</taxon>
    </lineage>
</organism>
<dbReference type="GO" id="GO:0005829">
    <property type="term" value="C:cytosol"/>
    <property type="evidence" value="ECO:0007669"/>
    <property type="project" value="TreeGrafter"/>
</dbReference>
<keyword evidence="9 13" id="KW-0413">Isomerase</keyword>
<feature type="active site" description="Proton acceptor" evidence="11">
    <location>
        <position position="62"/>
    </location>
</feature>
<dbReference type="GO" id="GO:0019305">
    <property type="term" value="P:dTDP-rhamnose biosynthetic process"/>
    <property type="evidence" value="ECO:0007669"/>
    <property type="project" value="UniProtKB-UniRule"/>
</dbReference>
<evidence type="ECO:0000313" key="14">
    <source>
        <dbReference type="EMBL" id="TRO82723.1"/>
    </source>
</evidence>
<dbReference type="SUPFAM" id="SSF51182">
    <property type="entry name" value="RmlC-like cupins"/>
    <property type="match status" value="1"/>
</dbReference>
<accession>A0A550JHQ8</accession>
<evidence type="ECO:0000256" key="13">
    <source>
        <dbReference type="RuleBase" id="RU364069"/>
    </source>
</evidence>
<comment type="subunit">
    <text evidence="5 13">Homodimer.</text>
</comment>
<evidence type="ECO:0000256" key="11">
    <source>
        <dbReference type="PIRSR" id="PIRSR600888-1"/>
    </source>
</evidence>
<dbReference type="UniPathway" id="UPA00124"/>
<dbReference type="OrthoDB" id="9800680at2"/>
<keyword evidence="8" id="KW-0448">Lipopolysaccharide biosynthesis</keyword>
<dbReference type="InterPro" id="IPR011051">
    <property type="entry name" value="RmlC_Cupin_sf"/>
</dbReference>
<evidence type="ECO:0000256" key="12">
    <source>
        <dbReference type="PIRSR" id="PIRSR600888-3"/>
    </source>
</evidence>
<keyword evidence="15" id="KW-1185">Reference proteome</keyword>
<evidence type="ECO:0000256" key="10">
    <source>
        <dbReference type="ARBA" id="ARBA00023277"/>
    </source>
</evidence>
<dbReference type="Gene3D" id="2.60.120.10">
    <property type="entry name" value="Jelly Rolls"/>
    <property type="match status" value="1"/>
</dbReference>
<dbReference type="GO" id="GO:0008830">
    <property type="term" value="F:dTDP-4-dehydrorhamnose 3,5-epimerase activity"/>
    <property type="evidence" value="ECO:0007669"/>
    <property type="project" value="UniProtKB-UniRule"/>
</dbReference>
<dbReference type="FunFam" id="2.60.120.10:FF:000051">
    <property type="entry name" value="dTDP-4-dehydrorhamnose 3,5-epimerase"/>
    <property type="match status" value="1"/>
</dbReference>
<dbReference type="PANTHER" id="PTHR21047:SF2">
    <property type="entry name" value="THYMIDINE DIPHOSPHO-4-KETO-RHAMNOSE 3,5-EPIMERASE"/>
    <property type="match status" value="1"/>
</dbReference>
<evidence type="ECO:0000256" key="8">
    <source>
        <dbReference type="ARBA" id="ARBA00022985"/>
    </source>
</evidence>
<keyword evidence="10" id="KW-0119">Carbohydrate metabolism</keyword>
<feature type="site" description="Participates in a stacking interaction with the thymidine ring of dTDP-4-oxo-6-deoxyglucose" evidence="12">
    <location>
        <position position="138"/>
    </location>
</feature>
<evidence type="ECO:0000256" key="4">
    <source>
        <dbReference type="ARBA" id="ARBA00010154"/>
    </source>
</evidence>
<name>A0A550JHQ8_9BACT</name>
<evidence type="ECO:0000256" key="3">
    <source>
        <dbReference type="ARBA" id="ARBA00004781"/>
    </source>
</evidence>
<evidence type="ECO:0000256" key="6">
    <source>
        <dbReference type="ARBA" id="ARBA00012098"/>
    </source>
</evidence>
<evidence type="ECO:0000256" key="5">
    <source>
        <dbReference type="ARBA" id="ARBA00011738"/>
    </source>
</evidence>
<evidence type="ECO:0000256" key="7">
    <source>
        <dbReference type="ARBA" id="ARBA00019595"/>
    </source>
</evidence>
<evidence type="ECO:0000256" key="9">
    <source>
        <dbReference type="ARBA" id="ARBA00023235"/>
    </source>
</evidence>
<comment type="catalytic activity">
    <reaction evidence="1 13">
        <text>dTDP-4-dehydro-6-deoxy-alpha-D-glucose = dTDP-4-dehydro-beta-L-rhamnose</text>
        <dbReference type="Rhea" id="RHEA:16969"/>
        <dbReference type="ChEBI" id="CHEBI:57649"/>
        <dbReference type="ChEBI" id="CHEBI:62830"/>
        <dbReference type="EC" id="5.1.3.13"/>
    </reaction>
</comment>
<comment type="pathway">
    <text evidence="3 13">Carbohydrate biosynthesis; dTDP-L-rhamnose biosynthesis.</text>
</comment>
<evidence type="ECO:0000313" key="15">
    <source>
        <dbReference type="Proteomes" id="UP000317155"/>
    </source>
</evidence>
<dbReference type="AlphaFoldDB" id="A0A550JHQ8"/>
<dbReference type="RefSeq" id="WP_092056970.1">
    <property type="nucleotide sequence ID" value="NZ_FOJJ01000023.1"/>
</dbReference>
<dbReference type="Pfam" id="PF00908">
    <property type="entry name" value="dTDP_sugar_isom"/>
    <property type="match status" value="1"/>
</dbReference>
<evidence type="ECO:0000256" key="1">
    <source>
        <dbReference type="ARBA" id="ARBA00001298"/>
    </source>
</evidence>
<comment type="similarity">
    <text evidence="4 13">Belongs to the dTDP-4-dehydrorhamnose 3,5-epimerase family.</text>
</comment>
<dbReference type="InterPro" id="IPR000888">
    <property type="entry name" value="RmlC-like"/>
</dbReference>
<comment type="caution">
    <text evidence="14">The sequence shown here is derived from an EMBL/GenBank/DDBJ whole genome shotgun (WGS) entry which is preliminary data.</text>
</comment>
<protein>
    <recommendedName>
        <fullName evidence="7 13">dTDP-4-dehydrorhamnose 3,5-epimerase</fullName>
        <ecNumber evidence="6 13">5.1.3.13</ecNumber>
    </recommendedName>
    <alternativeName>
        <fullName evidence="13">Thymidine diphospho-4-keto-rhamnose 3,5-epimerase</fullName>
    </alternativeName>
</protein>
<evidence type="ECO:0000256" key="2">
    <source>
        <dbReference type="ARBA" id="ARBA00001997"/>
    </source>
</evidence>
<dbReference type="PANTHER" id="PTHR21047">
    <property type="entry name" value="DTDP-6-DEOXY-D-GLUCOSE-3,5 EPIMERASE"/>
    <property type="match status" value="1"/>
</dbReference>
<dbReference type="CDD" id="cd00438">
    <property type="entry name" value="cupin_RmlC"/>
    <property type="match status" value="1"/>
</dbReference>
<dbReference type="Proteomes" id="UP000317155">
    <property type="component" value="Unassembled WGS sequence"/>
</dbReference>
<feature type="active site" description="Proton donor" evidence="11">
    <location>
        <position position="132"/>
    </location>
</feature>
<comment type="function">
    <text evidence="2 13">Catalyzes the epimerization of the C3' and C5'positions of dTDP-6-deoxy-D-xylo-4-hexulose, forming dTDP-6-deoxy-L-lyxo-4-hexulose.</text>
</comment>
<dbReference type="NCBIfam" id="TIGR01221">
    <property type="entry name" value="rmlC"/>
    <property type="match status" value="1"/>
</dbReference>
<dbReference type="GO" id="GO:0009103">
    <property type="term" value="P:lipopolysaccharide biosynthetic process"/>
    <property type="evidence" value="ECO:0007669"/>
    <property type="project" value="UniProtKB-KW"/>
</dbReference>
<proteinExistence type="inferred from homology"/>
<reference evidence="14 15" key="1">
    <citation type="submission" date="2019-07" db="EMBL/GenBank/DDBJ databases">
        <title>Insights of Desulfuromonas acetexigens electromicrobiology.</title>
        <authorList>
            <person name="Katuri K."/>
            <person name="Sapireddy V."/>
            <person name="Shaw D.R."/>
            <person name="Saikaly P."/>
        </authorList>
    </citation>
    <scope>NUCLEOTIDE SEQUENCE [LARGE SCALE GENOMIC DNA]</scope>
    <source>
        <strain evidence="14 15">2873</strain>
    </source>
</reference>
<dbReference type="InterPro" id="IPR014710">
    <property type="entry name" value="RmlC-like_jellyroll"/>
</dbReference>
<dbReference type="EMBL" id="VJVV01000003">
    <property type="protein sequence ID" value="TRO82723.1"/>
    <property type="molecule type" value="Genomic_DNA"/>
</dbReference>
<gene>
    <name evidence="14" type="primary">rfbC</name>
    <name evidence="14" type="ORF">FL622_05965</name>
</gene>
<sequence>MNVIRTEIPDVLILEPKVFGDERGFFYESFNQKVWEEATGLKTNFVQDNHSRSVKGVLRGLHYQLPPAAQAKLVRCVVGEVFDVAVDIRRSSATFGKWVGVHLSAENKRQFWIPDGFAHGFLVLSEHAEFLYKTTNYYAPEYDRGIVWNDPELNITWPFPETPQLSDKDRTAKRFIDAEVFE</sequence>
<dbReference type="EC" id="5.1.3.13" evidence="6 13"/>